<keyword evidence="5" id="KW-0255">Endonuclease</keyword>
<dbReference type="PANTHER" id="PTHR30408">
    <property type="entry name" value="TYPE-1 RESTRICTION ENZYME ECOKI SPECIFICITY PROTEIN"/>
    <property type="match status" value="1"/>
</dbReference>
<protein>
    <submittedName>
        <fullName evidence="5">Restriction endonuclease subunit S</fullName>
    </submittedName>
</protein>
<proteinExistence type="inferred from homology"/>
<evidence type="ECO:0000256" key="1">
    <source>
        <dbReference type="ARBA" id="ARBA00010923"/>
    </source>
</evidence>
<evidence type="ECO:0000313" key="5">
    <source>
        <dbReference type="EMBL" id="RKF27906.1"/>
    </source>
</evidence>
<dbReference type="SUPFAM" id="SSF116734">
    <property type="entry name" value="DNA methylase specificity domain"/>
    <property type="match status" value="2"/>
</dbReference>
<keyword evidence="5" id="KW-0378">Hydrolase</keyword>
<keyword evidence="5" id="KW-0540">Nuclease</keyword>
<dbReference type="PANTHER" id="PTHR30408:SF12">
    <property type="entry name" value="TYPE I RESTRICTION ENZYME MJAVIII SPECIFICITY SUBUNIT"/>
    <property type="match status" value="1"/>
</dbReference>
<dbReference type="Proteomes" id="UP000285744">
    <property type="component" value="Unassembled WGS sequence"/>
</dbReference>
<comment type="caution">
    <text evidence="5">The sequence shown here is derived from an EMBL/GenBank/DDBJ whole genome shotgun (WGS) entry which is preliminary data.</text>
</comment>
<evidence type="ECO:0000256" key="2">
    <source>
        <dbReference type="ARBA" id="ARBA00022747"/>
    </source>
</evidence>
<keyword evidence="3" id="KW-0238">DNA-binding</keyword>
<dbReference type="CDD" id="cd16961">
    <property type="entry name" value="RMtype1_S_TRD-CR_like"/>
    <property type="match status" value="1"/>
</dbReference>
<dbReference type="Gene3D" id="3.90.220.20">
    <property type="entry name" value="DNA methylase specificity domains"/>
    <property type="match status" value="2"/>
</dbReference>
<evidence type="ECO:0000313" key="6">
    <source>
        <dbReference type="Proteomes" id="UP000285744"/>
    </source>
</evidence>
<sequence>MPDRTTTFSELVGEHLIEIGAGRPRTVNTNGHDLPILRVADVLDGRVEYGLQAHASNHDVQGEGSKVSRPGDIVLTTKGTVGRVALMPPDGPAFAYSPQLCFFRPAANGPLRSRFLYYWFKSAEFWIQANALKGQTDMADFLSLGDLQRMRIGIPSVDRQDAVVGVLGALDDKIAVNDRIATTGEALLRANYEALADGGELIAIGEIGSLIRDSSRPSDLADDEPYIGLEHMPRRSVWLDRWGSSAGVISQKTRFAIGDILFGKLRPYFHKVGLAQVSGVCSTDIMVIRPSSPNYLPWLLMALSSDEVVAHATARSDGTRMPRTRWSDLADFRVPWAKSSVVQRYTDLAHPLIKRVQYGLAESHRLAQLRDTLLPKLMSGRLLVKDAEKAVEEAI</sequence>
<dbReference type="Pfam" id="PF01420">
    <property type="entry name" value="Methylase_S"/>
    <property type="match status" value="1"/>
</dbReference>
<organism evidence="5 6">
    <name type="scientific">Micromonospora globbae</name>
    <dbReference type="NCBI Taxonomy" id="1894969"/>
    <lineage>
        <taxon>Bacteria</taxon>
        <taxon>Bacillati</taxon>
        <taxon>Actinomycetota</taxon>
        <taxon>Actinomycetes</taxon>
        <taxon>Micromonosporales</taxon>
        <taxon>Micromonosporaceae</taxon>
        <taxon>Micromonospora</taxon>
    </lineage>
</organism>
<dbReference type="AlphaFoldDB" id="A0A420F4R5"/>
<dbReference type="EMBL" id="RAQQ01000005">
    <property type="protein sequence ID" value="RKF27906.1"/>
    <property type="molecule type" value="Genomic_DNA"/>
</dbReference>
<reference evidence="5 6" key="1">
    <citation type="journal article" date="2018" name="Int. J. Syst. Evol. Microbiol.">
        <title>Micromonospora globbae sp. nov., an endophytic actinomycete isolated from roots of Globba winitii C. H. Wright.</title>
        <authorList>
            <person name="Kuncharoen N."/>
            <person name="Pittayakhajonwut P."/>
            <person name="Tanasupawat S."/>
        </authorList>
    </citation>
    <scope>NUCLEOTIDE SEQUENCE [LARGE SCALE GENOMIC DNA]</scope>
    <source>
        <strain evidence="5 6">WPS1-2</strain>
    </source>
</reference>
<feature type="domain" description="Type I restriction modification DNA specificity" evidence="4">
    <location>
        <begin position="59"/>
        <end position="179"/>
    </location>
</feature>
<accession>A0A420F4R5</accession>
<dbReference type="InterPro" id="IPR052021">
    <property type="entry name" value="Type-I_RS_S_subunit"/>
</dbReference>
<gene>
    <name evidence="5" type="ORF">D7I43_09545</name>
</gene>
<dbReference type="InterPro" id="IPR000055">
    <property type="entry name" value="Restrct_endonuc_typeI_TRD"/>
</dbReference>
<dbReference type="GO" id="GO:0009307">
    <property type="term" value="P:DNA restriction-modification system"/>
    <property type="evidence" value="ECO:0007669"/>
    <property type="project" value="UniProtKB-KW"/>
</dbReference>
<name>A0A420F4R5_9ACTN</name>
<dbReference type="InterPro" id="IPR044946">
    <property type="entry name" value="Restrct_endonuc_typeI_TRD_sf"/>
</dbReference>
<dbReference type="OrthoDB" id="9798929at2"/>
<dbReference type="RefSeq" id="WP_120328047.1">
    <property type="nucleotide sequence ID" value="NZ_RAQQ01000005.1"/>
</dbReference>
<evidence type="ECO:0000259" key="4">
    <source>
        <dbReference type="Pfam" id="PF01420"/>
    </source>
</evidence>
<dbReference type="GO" id="GO:0004519">
    <property type="term" value="F:endonuclease activity"/>
    <property type="evidence" value="ECO:0007669"/>
    <property type="project" value="UniProtKB-KW"/>
</dbReference>
<keyword evidence="2" id="KW-0680">Restriction system</keyword>
<evidence type="ECO:0000256" key="3">
    <source>
        <dbReference type="ARBA" id="ARBA00023125"/>
    </source>
</evidence>
<dbReference type="GO" id="GO:0003677">
    <property type="term" value="F:DNA binding"/>
    <property type="evidence" value="ECO:0007669"/>
    <property type="project" value="UniProtKB-KW"/>
</dbReference>
<comment type="similarity">
    <text evidence="1">Belongs to the type-I restriction system S methylase family.</text>
</comment>